<dbReference type="SMART" id="SM00856">
    <property type="entry name" value="PMEI"/>
    <property type="match status" value="1"/>
</dbReference>
<gene>
    <name evidence="2" type="ORF">RJ641_021064</name>
</gene>
<evidence type="ECO:0000313" key="3">
    <source>
        <dbReference type="Proteomes" id="UP001370490"/>
    </source>
</evidence>
<dbReference type="EMBL" id="JBAMMX010000026">
    <property type="protein sequence ID" value="KAK6913743.1"/>
    <property type="molecule type" value="Genomic_DNA"/>
</dbReference>
<dbReference type="Gene3D" id="1.20.140.40">
    <property type="entry name" value="Invertase/pectin methylesterase inhibitor family protein"/>
    <property type="match status" value="1"/>
</dbReference>
<sequence length="245" mass="26984">MAEEMKKISVIGISSLLLVAMVVGTVVMLKHPNNESGSDGQLSISNKAVAAICQSTEFKERCASTLSMAAGNTTDLKDIVEVAFQVTIYEIKQAMENSSTLKELANDPSTAEALRVCQKVLQFSIDDLSRTLEKFGGFENDTTEHFLNDLKVWLSGAITFQENCLDAFENTKGNAGEEMRKLLEASRELTTNGLDIITYLSSLISSVKLPINRRLLSEKASVENKLDADDDDDDDQINGFFLEFH</sequence>
<keyword evidence="3" id="KW-1185">Reference proteome</keyword>
<dbReference type="Proteomes" id="UP001370490">
    <property type="component" value="Unassembled WGS sequence"/>
</dbReference>
<dbReference type="InterPro" id="IPR006501">
    <property type="entry name" value="Pectinesterase_inhib_dom"/>
</dbReference>
<evidence type="ECO:0000313" key="2">
    <source>
        <dbReference type="EMBL" id="KAK6913743.1"/>
    </source>
</evidence>
<organism evidence="2 3">
    <name type="scientific">Dillenia turbinata</name>
    <dbReference type="NCBI Taxonomy" id="194707"/>
    <lineage>
        <taxon>Eukaryota</taxon>
        <taxon>Viridiplantae</taxon>
        <taxon>Streptophyta</taxon>
        <taxon>Embryophyta</taxon>
        <taxon>Tracheophyta</taxon>
        <taxon>Spermatophyta</taxon>
        <taxon>Magnoliopsida</taxon>
        <taxon>eudicotyledons</taxon>
        <taxon>Gunneridae</taxon>
        <taxon>Pentapetalae</taxon>
        <taxon>Dilleniales</taxon>
        <taxon>Dilleniaceae</taxon>
        <taxon>Dillenia</taxon>
    </lineage>
</organism>
<dbReference type="InterPro" id="IPR035513">
    <property type="entry name" value="Invertase/methylesterase_inhib"/>
</dbReference>
<name>A0AAN8YY12_9MAGN</name>
<dbReference type="GO" id="GO:0004857">
    <property type="term" value="F:enzyme inhibitor activity"/>
    <property type="evidence" value="ECO:0007669"/>
    <property type="project" value="InterPro"/>
</dbReference>
<dbReference type="AlphaFoldDB" id="A0AAN8YY12"/>
<dbReference type="NCBIfam" id="TIGR01614">
    <property type="entry name" value="PME_inhib"/>
    <property type="match status" value="1"/>
</dbReference>
<dbReference type="FunFam" id="1.20.140.40:FF:000001">
    <property type="entry name" value="Pectinesterase"/>
    <property type="match status" value="1"/>
</dbReference>
<protein>
    <submittedName>
        <fullName evidence="2">Pectinesterase inhibitor domain</fullName>
    </submittedName>
</protein>
<proteinExistence type="predicted"/>
<dbReference type="SUPFAM" id="SSF101148">
    <property type="entry name" value="Plant invertase/pectin methylesterase inhibitor"/>
    <property type="match status" value="1"/>
</dbReference>
<dbReference type="PANTHER" id="PTHR31707">
    <property type="entry name" value="PECTINESTERASE"/>
    <property type="match status" value="1"/>
</dbReference>
<reference evidence="2 3" key="1">
    <citation type="submission" date="2023-12" db="EMBL/GenBank/DDBJ databases">
        <title>A high-quality genome assembly for Dillenia turbinata (Dilleniales).</title>
        <authorList>
            <person name="Chanderbali A."/>
        </authorList>
    </citation>
    <scope>NUCLEOTIDE SEQUENCE [LARGE SCALE GENOMIC DNA]</scope>
    <source>
        <strain evidence="2">LSX21</strain>
        <tissue evidence="2">Leaf</tissue>
    </source>
</reference>
<dbReference type="Pfam" id="PF04043">
    <property type="entry name" value="PMEI"/>
    <property type="match status" value="1"/>
</dbReference>
<evidence type="ECO:0000259" key="1">
    <source>
        <dbReference type="SMART" id="SM00856"/>
    </source>
</evidence>
<comment type="caution">
    <text evidence="2">The sequence shown here is derived from an EMBL/GenBank/DDBJ whole genome shotgun (WGS) entry which is preliminary data.</text>
</comment>
<accession>A0AAN8YY12</accession>
<feature type="domain" description="Pectinesterase inhibitor" evidence="1">
    <location>
        <begin position="44"/>
        <end position="196"/>
    </location>
</feature>
<dbReference type="CDD" id="cd15798">
    <property type="entry name" value="PMEI-like_3"/>
    <property type="match status" value="1"/>
</dbReference>